<dbReference type="Pfam" id="PF06596">
    <property type="entry name" value="PsbX"/>
    <property type="match status" value="1"/>
</dbReference>
<gene>
    <name evidence="7" type="ORF">GIB67_035592</name>
</gene>
<dbReference type="InterPro" id="IPR009518">
    <property type="entry name" value="PSII_PsbX"/>
</dbReference>
<keyword evidence="1" id="KW-0602">Photosynthesis</keyword>
<evidence type="ECO:0008006" key="9">
    <source>
        <dbReference type="Google" id="ProtNLM"/>
    </source>
</evidence>
<dbReference type="Gene3D" id="1.20.5.510">
    <property type="entry name" value="Single helix bin"/>
    <property type="match status" value="1"/>
</dbReference>
<dbReference type="GO" id="GO:0015979">
    <property type="term" value="P:photosynthesis"/>
    <property type="evidence" value="ECO:0007669"/>
    <property type="project" value="UniProtKB-KW"/>
</dbReference>
<feature type="transmembrane region" description="Helical" evidence="6">
    <location>
        <begin position="116"/>
        <end position="137"/>
    </location>
</feature>
<keyword evidence="2 6" id="KW-0812">Transmembrane</keyword>
<name>A0A7J7LD68_9MAGN</name>
<keyword evidence="4 6" id="KW-0472">Membrane</keyword>
<dbReference type="EMBL" id="JACGCM010002361">
    <property type="protein sequence ID" value="KAF6140565.1"/>
    <property type="molecule type" value="Genomic_DNA"/>
</dbReference>
<sequence>MLLFSIKSPIFALEVISNLADRVMGSTVTVSLAMPLTSQKKLFLSSHAFFQPAPLRRPSTTNVRTTYKYHSNSLVQASMKEKAVTGLTALAFSGFMVMPEVAEAAGPGIPPSLKNLLLSVVAGGTVLAVIIGVVVAVSNFDPVKRD</sequence>
<accession>A0A7J7LD68</accession>
<evidence type="ECO:0000256" key="2">
    <source>
        <dbReference type="ARBA" id="ARBA00022692"/>
    </source>
</evidence>
<evidence type="ECO:0000256" key="3">
    <source>
        <dbReference type="ARBA" id="ARBA00022989"/>
    </source>
</evidence>
<keyword evidence="5" id="KW-0604">Photosystem II</keyword>
<keyword evidence="8" id="KW-1185">Reference proteome</keyword>
<proteinExistence type="predicted"/>
<organism evidence="7 8">
    <name type="scientific">Kingdonia uniflora</name>
    <dbReference type="NCBI Taxonomy" id="39325"/>
    <lineage>
        <taxon>Eukaryota</taxon>
        <taxon>Viridiplantae</taxon>
        <taxon>Streptophyta</taxon>
        <taxon>Embryophyta</taxon>
        <taxon>Tracheophyta</taxon>
        <taxon>Spermatophyta</taxon>
        <taxon>Magnoliopsida</taxon>
        <taxon>Ranunculales</taxon>
        <taxon>Circaeasteraceae</taxon>
        <taxon>Kingdonia</taxon>
    </lineage>
</organism>
<evidence type="ECO:0000313" key="8">
    <source>
        <dbReference type="Proteomes" id="UP000541444"/>
    </source>
</evidence>
<evidence type="ECO:0000256" key="5">
    <source>
        <dbReference type="ARBA" id="ARBA00023276"/>
    </source>
</evidence>
<dbReference type="PANTHER" id="PTHR34455:SF1">
    <property type="entry name" value="OS07G0673550 PROTEIN"/>
    <property type="match status" value="1"/>
</dbReference>
<dbReference type="Proteomes" id="UP000541444">
    <property type="component" value="Unassembled WGS sequence"/>
</dbReference>
<dbReference type="AlphaFoldDB" id="A0A7J7LD68"/>
<evidence type="ECO:0000256" key="6">
    <source>
        <dbReference type="SAM" id="Phobius"/>
    </source>
</evidence>
<dbReference type="OrthoDB" id="539365at2759"/>
<dbReference type="PANTHER" id="PTHR34455">
    <property type="entry name" value="OS07G0673550 PROTEIN"/>
    <property type="match status" value="1"/>
</dbReference>
<keyword evidence="3 6" id="KW-1133">Transmembrane helix</keyword>
<evidence type="ECO:0000256" key="4">
    <source>
        <dbReference type="ARBA" id="ARBA00023136"/>
    </source>
</evidence>
<reference evidence="7 8" key="1">
    <citation type="journal article" date="2020" name="IScience">
        <title>Genome Sequencing of the Endangered Kingdonia uniflora (Circaeasteraceae, Ranunculales) Reveals Potential Mechanisms of Evolutionary Specialization.</title>
        <authorList>
            <person name="Sun Y."/>
            <person name="Deng T."/>
            <person name="Zhang A."/>
            <person name="Moore M.J."/>
            <person name="Landis J.B."/>
            <person name="Lin N."/>
            <person name="Zhang H."/>
            <person name="Zhang X."/>
            <person name="Huang J."/>
            <person name="Zhang X."/>
            <person name="Sun H."/>
            <person name="Wang H."/>
        </authorList>
    </citation>
    <scope>NUCLEOTIDE SEQUENCE [LARGE SCALE GENOMIC DNA]</scope>
    <source>
        <strain evidence="7">TB1705</strain>
        <tissue evidence="7">Leaf</tissue>
    </source>
</reference>
<comment type="caution">
    <text evidence="7">The sequence shown here is derived from an EMBL/GenBank/DDBJ whole genome shotgun (WGS) entry which is preliminary data.</text>
</comment>
<dbReference type="GO" id="GO:0009523">
    <property type="term" value="C:photosystem II"/>
    <property type="evidence" value="ECO:0007669"/>
    <property type="project" value="UniProtKB-KW"/>
</dbReference>
<protein>
    <recommendedName>
        <fullName evidence="9">Ultraviolet-B-repressible protein</fullName>
    </recommendedName>
</protein>
<evidence type="ECO:0000313" key="7">
    <source>
        <dbReference type="EMBL" id="KAF6140565.1"/>
    </source>
</evidence>
<evidence type="ECO:0000256" key="1">
    <source>
        <dbReference type="ARBA" id="ARBA00022531"/>
    </source>
</evidence>